<organism evidence="2 3">
    <name type="scientific">Tetragonisca angustula</name>
    <dbReference type="NCBI Taxonomy" id="166442"/>
    <lineage>
        <taxon>Eukaryota</taxon>
        <taxon>Metazoa</taxon>
        <taxon>Ecdysozoa</taxon>
        <taxon>Arthropoda</taxon>
        <taxon>Hexapoda</taxon>
        <taxon>Insecta</taxon>
        <taxon>Pterygota</taxon>
        <taxon>Neoptera</taxon>
        <taxon>Endopterygota</taxon>
        <taxon>Hymenoptera</taxon>
        <taxon>Apocrita</taxon>
        <taxon>Aculeata</taxon>
        <taxon>Apoidea</taxon>
        <taxon>Anthophila</taxon>
        <taxon>Apidae</taxon>
        <taxon>Tetragonisca</taxon>
    </lineage>
</organism>
<comment type="caution">
    <text evidence="2">The sequence shown here is derived from an EMBL/GenBank/DDBJ whole genome shotgun (WGS) entry which is preliminary data.</text>
</comment>
<protein>
    <submittedName>
        <fullName evidence="2">Uncharacterized protein</fullName>
    </submittedName>
</protein>
<proteinExistence type="predicted"/>
<dbReference type="Proteomes" id="UP001432146">
    <property type="component" value="Unassembled WGS sequence"/>
</dbReference>
<dbReference type="AlphaFoldDB" id="A0AAW0ZQN1"/>
<name>A0AAW0ZQN1_9HYME</name>
<gene>
    <name evidence="2" type="ORF">QLX08_007529</name>
</gene>
<dbReference type="EMBL" id="JAWNGG020000148">
    <property type="protein sequence ID" value="KAK9299519.1"/>
    <property type="molecule type" value="Genomic_DNA"/>
</dbReference>
<reference evidence="2 3" key="1">
    <citation type="submission" date="2024-05" db="EMBL/GenBank/DDBJ databases">
        <title>The nuclear and mitochondrial genome assemblies of Tetragonisca angustula (Apidae: Meliponini), a tiny yet remarkable pollinator in the Neotropics.</title>
        <authorList>
            <person name="Ferrari R."/>
            <person name="Ricardo P.C."/>
            <person name="Dias F.C."/>
            <person name="Araujo N.S."/>
            <person name="Soares D.O."/>
            <person name="Zhou Q.-S."/>
            <person name="Zhu C.-D."/>
            <person name="Coutinho L."/>
            <person name="Airas M.C."/>
            <person name="Batista T.M."/>
        </authorList>
    </citation>
    <scope>NUCLEOTIDE SEQUENCE [LARGE SCALE GENOMIC DNA]</scope>
    <source>
        <strain evidence="2">ASF017062</strain>
        <tissue evidence="2">Abdomen</tissue>
    </source>
</reference>
<keyword evidence="3" id="KW-1185">Reference proteome</keyword>
<evidence type="ECO:0000313" key="3">
    <source>
        <dbReference type="Proteomes" id="UP001432146"/>
    </source>
</evidence>
<accession>A0AAW0ZQN1</accession>
<evidence type="ECO:0000256" key="1">
    <source>
        <dbReference type="SAM" id="MobiDB-lite"/>
    </source>
</evidence>
<evidence type="ECO:0000313" key="2">
    <source>
        <dbReference type="EMBL" id="KAK9299519.1"/>
    </source>
</evidence>
<feature type="region of interest" description="Disordered" evidence="1">
    <location>
        <begin position="1"/>
        <end position="56"/>
    </location>
</feature>
<feature type="compositionally biased region" description="Low complexity" evidence="1">
    <location>
        <begin position="1"/>
        <end position="40"/>
    </location>
</feature>
<sequence length="122" mass="13168">MSNPKSSSGNSGNSSYNGNSGNSGNSYNGNSHHSSTTNGNCGNPDDFGPRKRITERRRQLDGFDSGDCICSRPSALVVCNACGFFETGRIRYPCPVHHQVIFLSDIIECTKCKADRDSLSEV</sequence>